<keyword evidence="5 8" id="KW-1133">Transmembrane helix</keyword>
<dbReference type="Gene3D" id="1.20.1250.20">
    <property type="entry name" value="MFS general substrate transporter like domains"/>
    <property type="match status" value="1"/>
</dbReference>
<feature type="transmembrane region" description="Helical" evidence="8">
    <location>
        <begin position="24"/>
        <end position="48"/>
    </location>
</feature>
<keyword evidence="3" id="KW-1003">Cell membrane</keyword>
<evidence type="ECO:0000256" key="4">
    <source>
        <dbReference type="ARBA" id="ARBA00022692"/>
    </source>
</evidence>
<keyword evidence="6 8" id="KW-0472">Membrane</keyword>
<reference evidence="10 11" key="1">
    <citation type="submission" date="2023-09" db="EMBL/GenBank/DDBJ databases">
        <title>Genome completion map analysis of the actinomycetes C11-1.</title>
        <authorList>
            <person name="Qin P."/>
            <person name="Guan P."/>
        </authorList>
    </citation>
    <scope>NUCLEOTIDE SEQUENCE [LARGE SCALE GENOMIC DNA]</scope>
    <source>
        <strain evidence="10 11">C11-1</strain>
    </source>
</reference>
<feature type="transmembrane region" description="Helical" evidence="8">
    <location>
        <begin position="490"/>
        <end position="507"/>
    </location>
</feature>
<evidence type="ECO:0000313" key="10">
    <source>
        <dbReference type="EMBL" id="WNF30836.1"/>
    </source>
</evidence>
<comment type="subcellular location">
    <subcellularLocation>
        <location evidence="1">Cell membrane</location>
        <topology evidence="1">Multi-pass membrane protein</topology>
    </subcellularLocation>
</comment>
<evidence type="ECO:0000256" key="1">
    <source>
        <dbReference type="ARBA" id="ARBA00004651"/>
    </source>
</evidence>
<protein>
    <submittedName>
        <fullName evidence="10">MFS transporter</fullName>
    </submittedName>
</protein>
<dbReference type="Gene3D" id="1.20.1720.10">
    <property type="entry name" value="Multidrug resistance protein D"/>
    <property type="match status" value="1"/>
</dbReference>
<feature type="transmembrane region" description="Helical" evidence="8">
    <location>
        <begin position="92"/>
        <end position="111"/>
    </location>
</feature>
<evidence type="ECO:0000256" key="6">
    <source>
        <dbReference type="ARBA" id="ARBA00023136"/>
    </source>
</evidence>
<feature type="domain" description="Major facilitator superfamily (MFS) profile" evidence="9">
    <location>
        <begin position="26"/>
        <end position="511"/>
    </location>
</feature>
<dbReference type="CDD" id="cd17321">
    <property type="entry name" value="MFS_MMR_MDR_like"/>
    <property type="match status" value="1"/>
</dbReference>
<keyword evidence="11" id="KW-1185">Reference proteome</keyword>
<feature type="transmembrane region" description="Helical" evidence="8">
    <location>
        <begin position="176"/>
        <end position="202"/>
    </location>
</feature>
<feature type="transmembrane region" description="Helical" evidence="8">
    <location>
        <begin position="416"/>
        <end position="433"/>
    </location>
</feature>
<feature type="transmembrane region" description="Helical" evidence="8">
    <location>
        <begin position="117"/>
        <end position="138"/>
    </location>
</feature>
<evidence type="ECO:0000313" key="11">
    <source>
        <dbReference type="Proteomes" id="UP001303236"/>
    </source>
</evidence>
<feature type="transmembrane region" description="Helical" evidence="8">
    <location>
        <begin position="238"/>
        <end position="258"/>
    </location>
</feature>
<dbReference type="Pfam" id="PF07690">
    <property type="entry name" value="MFS_1"/>
    <property type="match status" value="1"/>
</dbReference>
<evidence type="ECO:0000256" key="8">
    <source>
        <dbReference type="SAM" id="Phobius"/>
    </source>
</evidence>
<gene>
    <name evidence="10" type="ORF">RI138_30620</name>
</gene>
<keyword evidence="7" id="KW-0046">Antibiotic resistance</keyword>
<evidence type="ECO:0000256" key="2">
    <source>
        <dbReference type="ARBA" id="ARBA00022448"/>
    </source>
</evidence>
<dbReference type="PANTHER" id="PTHR42718">
    <property type="entry name" value="MAJOR FACILITATOR SUPERFAMILY MULTIDRUG TRANSPORTER MFSC"/>
    <property type="match status" value="1"/>
</dbReference>
<dbReference type="PROSITE" id="PS51318">
    <property type="entry name" value="TAT"/>
    <property type="match status" value="1"/>
</dbReference>
<feature type="transmembrane region" description="Helical" evidence="8">
    <location>
        <begin position="371"/>
        <end position="395"/>
    </location>
</feature>
<evidence type="ECO:0000256" key="5">
    <source>
        <dbReference type="ARBA" id="ARBA00022989"/>
    </source>
</evidence>
<organism evidence="10 11">
    <name type="scientific">Streptomyces durocortorensis</name>
    <dbReference type="NCBI Taxonomy" id="2811104"/>
    <lineage>
        <taxon>Bacteria</taxon>
        <taxon>Bacillati</taxon>
        <taxon>Actinomycetota</taxon>
        <taxon>Actinomycetes</taxon>
        <taxon>Kitasatosporales</taxon>
        <taxon>Streptomycetaceae</taxon>
        <taxon>Streptomyces</taxon>
    </lineage>
</organism>
<accession>A0ABY9W3V2</accession>
<evidence type="ECO:0000259" key="9">
    <source>
        <dbReference type="PROSITE" id="PS50850"/>
    </source>
</evidence>
<evidence type="ECO:0000256" key="3">
    <source>
        <dbReference type="ARBA" id="ARBA00022475"/>
    </source>
</evidence>
<dbReference type="InterPro" id="IPR011701">
    <property type="entry name" value="MFS"/>
</dbReference>
<dbReference type="PROSITE" id="PS50850">
    <property type="entry name" value="MFS"/>
    <property type="match status" value="1"/>
</dbReference>
<feature type="transmembrane region" description="Helical" evidence="8">
    <location>
        <begin position="316"/>
        <end position="337"/>
    </location>
</feature>
<dbReference type="EMBL" id="CP134500">
    <property type="protein sequence ID" value="WNF30836.1"/>
    <property type="molecule type" value="Genomic_DNA"/>
</dbReference>
<dbReference type="InterPro" id="IPR036259">
    <property type="entry name" value="MFS_trans_sf"/>
</dbReference>
<sequence>MGTHYHTEAPHTPPAPHRAGARQWAGLAVLILPVLLISVDMTVLSFAVPHLGEDLKPTSVQLLWIVDVYSFVLAALLVTMGSLGDRIGRRKLLVTGAAAFGLASLAAAFAPSAAAMIAARALLGLAGATLMPSTLSLIRNMFRDDHQRKIAIAIWAAALSAGSALGPVLGGALLAFFWWGSLFLINVPVTLFIVILAPVLILESRAEEPSRLDPLSVALLAAAMFPMVYGIKKLAVEGLAPVPLLCVAVGVALGVVFTRRQLVRTAPMLDVRLFGIPKFTVGVLLNLITLFAMIAALFFLTQYLQIVRGISPLEAGLVLLPGMACAIAAGFIAVAFARWWGVTSVLVLGLVLMAIGFVLFTQLASGPQVPYVIIAFALVCLGMGLTQSLTNDAVLSAAPEDRAGAASAVSETGYELGAALGIAILGSVLVSSYRSALGTPPGVPADALADASEGVAGAAGAAAELGSAQGESLLSAAHAAFLTGVHTTSAVAAVILVAAAALTAWALRTRRPA</sequence>
<dbReference type="InterPro" id="IPR020846">
    <property type="entry name" value="MFS_dom"/>
</dbReference>
<feature type="transmembrane region" description="Helical" evidence="8">
    <location>
        <begin position="214"/>
        <end position="232"/>
    </location>
</feature>
<dbReference type="InterPro" id="IPR006311">
    <property type="entry name" value="TAT_signal"/>
</dbReference>
<evidence type="ECO:0000256" key="7">
    <source>
        <dbReference type="ARBA" id="ARBA00023251"/>
    </source>
</evidence>
<keyword evidence="4 8" id="KW-0812">Transmembrane</keyword>
<keyword evidence="2" id="KW-0813">Transport</keyword>
<proteinExistence type="predicted"/>
<feature type="transmembrane region" description="Helical" evidence="8">
    <location>
        <begin position="150"/>
        <end position="170"/>
    </location>
</feature>
<dbReference type="Proteomes" id="UP001303236">
    <property type="component" value="Chromosome"/>
</dbReference>
<dbReference type="SUPFAM" id="SSF103473">
    <property type="entry name" value="MFS general substrate transporter"/>
    <property type="match status" value="1"/>
</dbReference>
<feature type="transmembrane region" description="Helical" evidence="8">
    <location>
        <begin position="344"/>
        <end position="365"/>
    </location>
</feature>
<dbReference type="PANTHER" id="PTHR42718:SF47">
    <property type="entry name" value="METHYL VIOLOGEN RESISTANCE PROTEIN SMVA"/>
    <property type="match status" value="1"/>
</dbReference>
<name>A0ABY9W3V2_9ACTN</name>
<feature type="transmembrane region" description="Helical" evidence="8">
    <location>
        <begin position="279"/>
        <end position="304"/>
    </location>
</feature>
<feature type="transmembrane region" description="Helical" evidence="8">
    <location>
        <begin position="60"/>
        <end position="80"/>
    </location>
</feature>